<dbReference type="Pfam" id="PF14279">
    <property type="entry name" value="HNH_5"/>
    <property type="match status" value="1"/>
</dbReference>
<dbReference type="Proteomes" id="UP000291832">
    <property type="component" value="Unassembled WGS sequence"/>
</dbReference>
<dbReference type="SMART" id="SM00507">
    <property type="entry name" value="HNHc"/>
    <property type="match status" value="1"/>
</dbReference>
<feature type="domain" description="HNH nuclease" evidence="1">
    <location>
        <begin position="198"/>
        <end position="249"/>
    </location>
</feature>
<gene>
    <name evidence="2" type="ORF">EV139_0875</name>
</gene>
<reference evidence="2 3" key="1">
    <citation type="journal article" date="2015" name="Stand. Genomic Sci.">
        <title>Genomic Encyclopedia of Bacterial and Archaeal Type Strains, Phase III: the genomes of soil and plant-associated and newly described type strains.</title>
        <authorList>
            <person name="Whitman W.B."/>
            <person name="Woyke T."/>
            <person name="Klenk H.P."/>
            <person name="Zhou Y."/>
            <person name="Lilburn T.G."/>
            <person name="Beck B.J."/>
            <person name="De Vos P."/>
            <person name="Vandamme P."/>
            <person name="Eisen J.A."/>
            <person name="Garrity G."/>
            <person name="Hugenholtz P."/>
            <person name="Kyrpides N.C."/>
        </authorList>
    </citation>
    <scope>NUCLEOTIDE SEQUENCE [LARGE SCALE GENOMIC DNA]</scope>
    <source>
        <strain evidence="2 3">RF6</strain>
    </source>
</reference>
<keyword evidence="2" id="KW-0255">Endonuclease</keyword>
<protein>
    <submittedName>
        <fullName evidence="2">HNH endonuclease</fullName>
    </submittedName>
</protein>
<evidence type="ECO:0000259" key="1">
    <source>
        <dbReference type="SMART" id="SM00507"/>
    </source>
</evidence>
<keyword evidence="2" id="KW-0540">Nuclease</keyword>
<dbReference type="InterPro" id="IPR029471">
    <property type="entry name" value="HNH_5"/>
</dbReference>
<proteinExistence type="predicted"/>
<evidence type="ECO:0000313" key="2">
    <source>
        <dbReference type="EMBL" id="RZT66748.1"/>
    </source>
</evidence>
<sequence length="294" mass="33035">MPQQDSCTNCGKTVTRSKTSAARITCRECREKERCGSTSGYSAGCRCHLCKDAKAAAMRAYTARRKAEGRPCPRSSWRAFESIDCSCCGTVFSREKRNQKRYAAAYCSYLCRDYDKYGPRTQHLPKDHMARMTGKTCEWTPPKPASPFTIECGWCEATFQSNRATTEYCQNACKSRASRTRRRGREYGARGTYTWGEVVRLWAKFDKACAYCRTPTALTEVQAEHVVALARGGANNIGNILPSCGPCNSDKRDLSMSEWRADRNRRELDPVVTHWAPDDARYAHLTPATHALAA</sequence>
<accession>A0A4Q7U2U1</accession>
<dbReference type="EMBL" id="SHKI01000003">
    <property type="protein sequence ID" value="RZT66748.1"/>
    <property type="molecule type" value="Genomic_DNA"/>
</dbReference>
<keyword evidence="3" id="KW-1185">Reference proteome</keyword>
<organism evidence="2 3">
    <name type="scientific">Leucobacter luti</name>
    <dbReference type="NCBI Taxonomy" id="340320"/>
    <lineage>
        <taxon>Bacteria</taxon>
        <taxon>Bacillati</taxon>
        <taxon>Actinomycetota</taxon>
        <taxon>Actinomycetes</taxon>
        <taxon>Micrococcales</taxon>
        <taxon>Microbacteriaceae</taxon>
        <taxon>Leucobacter</taxon>
    </lineage>
</organism>
<dbReference type="GO" id="GO:0004519">
    <property type="term" value="F:endonuclease activity"/>
    <property type="evidence" value="ECO:0007669"/>
    <property type="project" value="UniProtKB-KW"/>
</dbReference>
<comment type="caution">
    <text evidence="2">The sequence shown here is derived from an EMBL/GenBank/DDBJ whole genome shotgun (WGS) entry which is preliminary data.</text>
</comment>
<dbReference type="InterPro" id="IPR003615">
    <property type="entry name" value="HNH_nuc"/>
</dbReference>
<dbReference type="AlphaFoldDB" id="A0A4Q7U2U1"/>
<dbReference type="CDD" id="cd00085">
    <property type="entry name" value="HNHc"/>
    <property type="match status" value="1"/>
</dbReference>
<keyword evidence="2" id="KW-0378">Hydrolase</keyword>
<dbReference type="Gene3D" id="1.10.30.50">
    <property type="match status" value="1"/>
</dbReference>
<evidence type="ECO:0000313" key="3">
    <source>
        <dbReference type="Proteomes" id="UP000291832"/>
    </source>
</evidence>
<dbReference type="RefSeq" id="WP_130453099.1">
    <property type="nucleotide sequence ID" value="NZ_QYAG01000001.1"/>
</dbReference>
<name>A0A4Q7U2U1_9MICO</name>